<dbReference type="InterPro" id="IPR036869">
    <property type="entry name" value="J_dom_sf"/>
</dbReference>
<protein>
    <recommendedName>
        <fullName evidence="10 11">Chaperone protein DnaJ</fullName>
    </recommendedName>
</protein>
<evidence type="ECO:0000256" key="2">
    <source>
        <dbReference type="ARBA" id="ARBA00022705"/>
    </source>
</evidence>
<dbReference type="GO" id="GO:0042026">
    <property type="term" value="P:protein refolding"/>
    <property type="evidence" value="ECO:0007669"/>
    <property type="project" value="TreeGrafter"/>
</dbReference>
<accession>A0AAE3YFI6</accession>
<dbReference type="GO" id="GO:0009408">
    <property type="term" value="P:response to heat"/>
    <property type="evidence" value="ECO:0007669"/>
    <property type="project" value="InterPro"/>
</dbReference>
<dbReference type="NCBIfam" id="NF008035">
    <property type="entry name" value="PRK10767.1"/>
    <property type="match status" value="1"/>
</dbReference>
<name>A0AAE3YFI6_9MICC</name>
<comment type="caution">
    <text evidence="15">The sequence shown here is derived from an EMBL/GenBank/DDBJ whole genome shotgun (WGS) entry which is preliminary data.</text>
</comment>
<dbReference type="Gene3D" id="2.60.260.20">
    <property type="entry name" value="Urease metallochaperone UreE, N-terminal domain"/>
    <property type="match status" value="2"/>
</dbReference>
<dbReference type="InterPro" id="IPR001305">
    <property type="entry name" value="HSP_DnaJ_Cys-rich_dom"/>
</dbReference>
<dbReference type="InterPro" id="IPR002939">
    <property type="entry name" value="DnaJ_C"/>
</dbReference>
<comment type="subunit">
    <text evidence="11">Homodimer.</text>
</comment>
<dbReference type="FunFam" id="2.60.260.20:FF:000005">
    <property type="entry name" value="Chaperone protein dnaJ 1, mitochondrial"/>
    <property type="match status" value="1"/>
</dbReference>
<feature type="binding site" evidence="11">
    <location>
        <position position="182"/>
    </location>
    <ligand>
        <name>Zn(2+)</name>
        <dbReference type="ChEBI" id="CHEBI:29105"/>
        <label>2</label>
    </ligand>
</feature>
<dbReference type="CDD" id="cd10747">
    <property type="entry name" value="DnaJ_C"/>
    <property type="match status" value="1"/>
</dbReference>
<feature type="binding site" evidence="11">
    <location>
        <position position="159"/>
    </location>
    <ligand>
        <name>Zn(2+)</name>
        <dbReference type="ChEBI" id="CHEBI:29105"/>
        <label>2</label>
    </ligand>
</feature>
<dbReference type="GO" id="GO:0006260">
    <property type="term" value="P:DNA replication"/>
    <property type="evidence" value="ECO:0007669"/>
    <property type="project" value="UniProtKB-KW"/>
</dbReference>
<evidence type="ECO:0000256" key="5">
    <source>
        <dbReference type="ARBA" id="ARBA00022771"/>
    </source>
</evidence>
<evidence type="ECO:0000313" key="15">
    <source>
        <dbReference type="EMBL" id="MDR6891071.1"/>
    </source>
</evidence>
<evidence type="ECO:0000256" key="7">
    <source>
        <dbReference type="ARBA" id="ARBA00023016"/>
    </source>
</evidence>
<organism evidence="15 16">
    <name type="scientific">Falsarthrobacter nasiphocae</name>
    <dbReference type="NCBI Taxonomy" id="189863"/>
    <lineage>
        <taxon>Bacteria</taxon>
        <taxon>Bacillati</taxon>
        <taxon>Actinomycetota</taxon>
        <taxon>Actinomycetes</taxon>
        <taxon>Micrococcales</taxon>
        <taxon>Micrococcaceae</taxon>
        <taxon>Falsarthrobacter</taxon>
    </lineage>
</organism>
<dbReference type="CDD" id="cd10719">
    <property type="entry name" value="DnaJ_zf"/>
    <property type="match status" value="1"/>
</dbReference>
<comment type="cofactor">
    <cofactor evidence="11">
        <name>Zn(2+)</name>
        <dbReference type="ChEBI" id="CHEBI:29105"/>
    </cofactor>
    <text evidence="11">Binds 2 Zn(2+) ions per monomer.</text>
</comment>
<dbReference type="InterPro" id="IPR012724">
    <property type="entry name" value="DnaJ"/>
</dbReference>
<dbReference type="SUPFAM" id="SSF46565">
    <property type="entry name" value="Chaperone J-domain"/>
    <property type="match status" value="1"/>
</dbReference>
<dbReference type="AlphaFoldDB" id="A0AAE3YFI6"/>
<feature type="binding site" evidence="11">
    <location>
        <position position="139"/>
    </location>
    <ligand>
        <name>Zn(2+)</name>
        <dbReference type="ChEBI" id="CHEBI:29105"/>
        <label>1</label>
    </ligand>
</feature>
<dbReference type="Pfam" id="PF00684">
    <property type="entry name" value="DnaJ_CXXCXGXG"/>
    <property type="match status" value="1"/>
</dbReference>
<dbReference type="PRINTS" id="PR00625">
    <property type="entry name" value="JDOMAIN"/>
</dbReference>
<feature type="binding site" evidence="11">
    <location>
        <position position="199"/>
    </location>
    <ligand>
        <name>Zn(2+)</name>
        <dbReference type="ChEBI" id="CHEBI:29105"/>
        <label>1</label>
    </ligand>
</feature>
<keyword evidence="6 11" id="KW-0862">Zinc</keyword>
<evidence type="ECO:0000256" key="1">
    <source>
        <dbReference type="ARBA" id="ARBA00022490"/>
    </source>
</evidence>
<feature type="domain" description="J" evidence="13">
    <location>
        <begin position="2"/>
        <end position="66"/>
    </location>
</feature>
<keyword evidence="16" id="KW-1185">Reference proteome</keyword>
<dbReference type="GO" id="GO:0031072">
    <property type="term" value="F:heat shock protein binding"/>
    <property type="evidence" value="ECO:0007669"/>
    <property type="project" value="InterPro"/>
</dbReference>
<dbReference type="InterPro" id="IPR018253">
    <property type="entry name" value="DnaJ_domain_CS"/>
</dbReference>
<keyword evidence="7 11" id="KW-0346">Stress response</keyword>
<keyword evidence="5 11" id="KW-0863">Zinc-finger</keyword>
<dbReference type="SUPFAM" id="SSF57938">
    <property type="entry name" value="DnaJ/Hsp40 cysteine-rich domain"/>
    <property type="match status" value="1"/>
</dbReference>
<dbReference type="Pfam" id="PF00226">
    <property type="entry name" value="DnaJ"/>
    <property type="match status" value="1"/>
</dbReference>
<comment type="caution">
    <text evidence="11">Lacks conserved residue(s) required for the propagation of feature annotation.</text>
</comment>
<keyword evidence="8 11" id="KW-0143">Chaperone</keyword>
<keyword evidence="4 11" id="KW-0677">Repeat</keyword>
<dbReference type="InterPro" id="IPR001623">
    <property type="entry name" value="DnaJ_domain"/>
</dbReference>
<evidence type="ECO:0000256" key="3">
    <source>
        <dbReference type="ARBA" id="ARBA00022723"/>
    </source>
</evidence>
<dbReference type="InterPro" id="IPR008971">
    <property type="entry name" value="HSP40/DnaJ_pept-bd"/>
</dbReference>
<dbReference type="PROSITE" id="PS00636">
    <property type="entry name" value="DNAJ_1"/>
    <property type="match status" value="1"/>
</dbReference>
<evidence type="ECO:0000259" key="13">
    <source>
        <dbReference type="PROSITE" id="PS50076"/>
    </source>
</evidence>
<dbReference type="SMART" id="SM00271">
    <property type="entry name" value="DnaJ"/>
    <property type="match status" value="1"/>
</dbReference>
<dbReference type="PROSITE" id="PS50076">
    <property type="entry name" value="DNAJ_2"/>
    <property type="match status" value="1"/>
</dbReference>
<dbReference type="Gene3D" id="2.10.230.10">
    <property type="entry name" value="Heat shock protein DnaJ, cysteine-rich domain"/>
    <property type="match status" value="1"/>
</dbReference>
<comment type="function">
    <text evidence="11">Participates actively in the response to hyperosmotic and heat shock by preventing the aggregation of stress-denatured proteins and by disaggregating proteins, also in an autonomous, DnaK-independent fashion. Unfolded proteins bind initially to DnaJ; upon interaction with the DnaJ-bound protein, DnaK hydrolyzes its bound ATP, resulting in the formation of a stable complex. GrpE releases ADP from DnaK; ATP binding to DnaK triggers the release of the substrate protein, thus completing the reaction cycle. Several rounds of ATP-dependent interactions between DnaJ, DnaK and GrpE are required for fully efficient folding. Also involved, together with DnaK and GrpE, in the DNA replication of plasmids through activation of initiation proteins.</text>
</comment>
<feature type="binding site" evidence="11">
    <location>
        <position position="142"/>
    </location>
    <ligand>
        <name>Zn(2+)</name>
        <dbReference type="ChEBI" id="CHEBI:29105"/>
        <label>1</label>
    </ligand>
</feature>
<gene>
    <name evidence="11" type="primary">dnaJ</name>
    <name evidence="15" type="ORF">J2S35_000011</name>
</gene>
<dbReference type="RefSeq" id="WP_309848443.1">
    <property type="nucleotide sequence ID" value="NZ_BAAAIU010000004.1"/>
</dbReference>
<feature type="domain" description="CR-type" evidence="14">
    <location>
        <begin position="126"/>
        <end position="208"/>
    </location>
</feature>
<dbReference type="FunFam" id="2.10.230.10:FF:000002">
    <property type="entry name" value="Molecular chaperone DnaJ"/>
    <property type="match status" value="1"/>
</dbReference>
<dbReference type="Gene3D" id="1.10.287.110">
    <property type="entry name" value="DnaJ domain"/>
    <property type="match status" value="1"/>
</dbReference>
<dbReference type="GO" id="GO:0051082">
    <property type="term" value="F:unfolded protein binding"/>
    <property type="evidence" value="ECO:0007669"/>
    <property type="project" value="UniProtKB-UniRule"/>
</dbReference>
<dbReference type="GO" id="GO:0008270">
    <property type="term" value="F:zinc ion binding"/>
    <property type="evidence" value="ECO:0007669"/>
    <property type="project" value="UniProtKB-UniRule"/>
</dbReference>
<keyword evidence="3 11" id="KW-0479">Metal-binding</keyword>
<evidence type="ECO:0000256" key="4">
    <source>
        <dbReference type="ARBA" id="ARBA00022737"/>
    </source>
</evidence>
<dbReference type="CDD" id="cd06257">
    <property type="entry name" value="DnaJ"/>
    <property type="match status" value="1"/>
</dbReference>
<dbReference type="SUPFAM" id="SSF49493">
    <property type="entry name" value="HSP40/DnaJ peptide-binding domain"/>
    <property type="match status" value="2"/>
</dbReference>
<comment type="similarity">
    <text evidence="9 11">Belongs to the DnaJ family.</text>
</comment>
<evidence type="ECO:0000256" key="10">
    <source>
        <dbReference type="ARBA" id="ARBA00067609"/>
    </source>
</evidence>
<dbReference type="GO" id="GO:0005524">
    <property type="term" value="F:ATP binding"/>
    <property type="evidence" value="ECO:0007669"/>
    <property type="project" value="InterPro"/>
</dbReference>
<evidence type="ECO:0000256" key="11">
    <source>
        <dbReference type="HAMAP-Rule" id="MF_01152"/>
    </source>
</evidence>
<sequence length="382" mass="40381">MSHYETLGVAQDASDEEIKRAYKKLARKYHPDINPGEDAAEQFKKVSHAYEVLSDRERRANYDRFGDANGNAAPGFGGGGGFGGFDFGDIFGSFFGGGQRGPASRAQAGQDALIGVQVTLEEAVFGVTRSIDVRTAVVCETCNGSCCEPGTRPTTCDVCRGSGQIAQEVVTPLGRMQSAAPCGSCRGFGTVIKHPCVTCQGQGRVQERRSITIKVPGGIRTGNRIQLRGEGEAGVAGGPAGDLYVEIKVKPDSAFERDGDDLTTNIAVPMTTAALGAELTIDTFDGPQTVNVEAGTQSGTVRTLRGLGAKRLRNGVATEDRGDLRVVINVETPTKVKGRERELLEELARLRGEDKRSGTVRADAQAGGVFSRLRGKFGGGHA</sequence>
<feature type="binding site" evidence="11">
    <location>
        <position position="196"/>
    </location>
    <ligand>
        <name>Zn(2+)</name>
        <dbReference type="ChEBI" id="CHEBI:29105"/>
        <label>1</label>
    </ligand>
</feature>
<dbReference type="Proteomes" id="UP001247307">
    <property type="component" value="Unassembled WGS sequence"/>
</dbReference>
<comment type="domain">
    <text evidence="11">The J domain is necessary and sufficient to stimulate DnaK ATPase activity. Zinc center 1 plays an important role in the autonomous, DnaK-independent chaperone activity of DnaJ. Zinc center 2 is essential for interaction with DnaK and for DnaJ activity.</text>
</comment>
<keyword evidence="2 11" id="KW-0235">DNA replication</keyword>
<dbReference type="HAMAP" id="MF_01152">
    <property type="entry name" value="DnaJ"/>
    <property type="match status" value="1"/>
</dbReference>
<proteinExistence type="inferred from homology"/>
<reference evidence="15" key="1">
    <citation type="submission" date="2023-07" db="EMBL/GenBank/DDBJ databases">
        <title>Sequencing the genomes of 1000 actinobacteria strains.</title>
        <authorList>
            <person name="Klenk H.-P."/>
        </authorList>
    </citation>
    <scope>NUCLEOTIDE SEQUENCE</scope>
    <source>
        <strain evidence="15">DSM 13988</strain>
    </source>
</reference>
<feature type="binding site" evidence="11">
    <location>
        <position position="185"/>
    </location>
    <ligand>
        <name>Zn(2+)</name>
        <dbReference type="ChEBI" id="CHEBI:29105"/>
        <label>2</label>
    </ligand>
</feature>
<evidence type="ECO:0000256" key="12">
    <source>
        <dbReference type="PROSITE-ProRule" id="PRU00546"/>
    </source>
</evidence>
<dbReference type="PROSITE" id="PS51188">
    <property type="entry name" value="ZF_CR"/>
    <property type="match status" value="1"/>
</dbReference>
<dbReference type="PANTHER" id="PTHR43096:SF48">
    <property type="entry name" value="CHAPERONE PROTEIN DNAJ"/>
    <property type="match status" value="1"/>
</dbReference>
<keyword evidence="1 11" id="KW-0963">Cytoplasm</keyword>
<dbReference type="GO" id="GO:0005737">
    <property type="term" value="C:cytoplasm"/>
    <property type="evidence" value="ECO:0007669"/>
    <property type="project" value="UniProtKB-SubCell"/>
</dbReference>
<feature type="zinc finger region" description="CR-type" evidence="12">
    <location>
        <begin position="126"/>
        <end position="208"/>
    </location>
</feature>
<dbReference type="PANTHER" id="PTHR43096">
    <property type="entry name" value="DNAJ HOMOLOG 1, MITOCHONDRIAL-RELATED"/>
    <property type="match status" value="1"/>
</dbReference>
<evidence type="ECO:0000256" key="8">
    <source>
        <dbReference type="ARBA" id="ARBA00023186"/>
    </source>
</evidence>
<dbReference type="Pfam" id="PF01556">
    <property type="entry name" value="DnaJ_C"/>
    <property type="match status" value="1"/>
</dbReference>
<dbReference type="InterPro" id="IPR036410">
    <property type="entry name" value="HSP_DnaJ_Cys-rich_dom_sf"/>
</dbReference>
<dbReference type="EMBL" id="JAVDUI010000001">
    <property type="protein sequence ID" value="MDR6891071.1"/>
    <property type="molecule type" value="Genomic_DNA"/>
</dbReference>
<comment type="subcellular location">
    <subcellularLocation>
        <location evidence="11">Cytoplasm</location>
    </subcellularLocation>
</comment>
<evidence type="ECO:0000256" key="9">
    <source>
        <dbReference type="ARBA" id="ARBA00061004"/>
    </source>
</evidence>
<evidence type="ECO:0000259" key="14">
    <source>
        <dbReference type="PROSITE" id="PS51188"/>
    </source>
</evidence>
<feature type="binding site" evidence="11">
    <location>
        <position position="156"/>
    </location>
    <ligand>
        <name>Zn(2+)</name>
        <dbReference type="ChEBI" id="CHEBI:29105"/>
        <label>2</label>
    </ligand>
</feature>
<dbReference type="NCBIfam" id="TIGR02349">
    <property type="entry name" value="DnaJ_bact"/>
    <property type="match status" value="1"/>
</dbReference>
<evidence type="ECO:0000256" key="6">
    <source>
        <dbReference type="ARBA" id="ARBA00022833"/>
    </source>
</evidence>
<evidence type="ECO:0000313" key="16">
    <source>
        <dbReference type="Proteomes" id="UP001247307"/>
    </source>
</evidence>